<evidence type="ECO:0000313" key="1">
    <source>
        <dbReference type="EMBL" id="MEW9490681.1"/>
    </source>
</evidence>
<organism evidence="1 2">
    <name type="scientific">Candidatus Aramenus sulfurataquae</name>
    <dbReference type="NCBI Taxonomy" id="1326980"/>
    <lineage>
        <taxon>Archaea</taxon>
        <taxon>Thermoproteota</taxon>
        <taxon>Thermoprotei</taxon>
        <taxon>Sulfolobales</taxon>
        <taxon>Sulfolobaceae</taxon>
        <taxon>Candidatus Aramenus</taxon>
    </lineage>
</organism>
<proteinExistence type="predicted"/>
<sequence length="82" mass="8832">MDIEDKILLLRGVLGVIAGAISSFVGSIVSAGVVAIIGYVLSVLVVYAMFKLGKKWLLFGKGTLTYVVAWFLILVLVYNILV</sequence>
<evidence type="ECO:0000313" key="2">
    <source>
        <dbReference type="Proteomes" id="UP000053480"/>
    </source>
</evidence>
<dbReference type="EMBL" id="JZWS03000001">
    <property type="protein sequence ID" value="MEW9490681.1"/>
    <property type="molecule type" value="Genomic_DNA"/>
</dbReference>
<accession>A0ACC6TLE6</accession>
<gene>
    <name evidence="1" type="ORF">TQ35_0000450</name>
</gene>
<protein>
    <submittedName>
        <fullName evidence="1">Uncharacterized protein</fullName>
    </submittedName>
</protein>
<comment type="caution">
    <text evidence="1">The sequence shown here is derived from an EMBL/GenBank/DDBJ whole genome shotgun (WGS) entry which is preliminary data.</text>
</comment>
<dbReference type="Proteomes" id="UP000053480">
    <property type="component" value="Unassembled WGS sequence"/>
</dbReference>
<name>A0ACC6TLE6_9CREN</name>
<reference evidence="1" key="1">
    <citation type="submission" date="2024-07" db="EMBL/GenBank/DDBJ databases">
        <title>Metagenome and Metagenome-Assembled Genomes of Archaea from a hot spring from the geothermal field of Los Azufres, Mexico.</title>
        <authorList>
            <person name="Marin-Paredes R."/>
            <person name="Martinez-Romero E."/>
            <person name="Servin-Garciduenas L.E."/>
        </authorList>
    </citation>
    <scope>NUCLEOTIDE SEQUENCE</scope>
    <source>
        <strain evidence="1">AZ1-454</strain>
    </source>
</reference>